<accession>A0ABU6K1V1</accession>
<organism evidence="2 3">
    <name type="scientific">Uliginosibacterium silvisoli</name>
    <dbReference type="NCBI Taxonomy" id="3114758"/>
    <lineage>
        <taxon>Bacteria</taxon>
        <taxon>Pseudomonadati</taxon>
        <taxon>Pseudomonadota</taxon>
        <taxon>Betaproteobacteria</taxon>
        <taxon>Rhodocyclales</taxon>
        <taxon>Zoogloeaceae</taxon>
        <taxon>Uliginosibacterium</taxon>
    </lineage>
</organism>
<evidence type="ECO:0000313" key="3">
    <source>
        <dbReference type="Proteomes" id="UP001331561"/>
    </source>
</evidence>
<proteinExistence type="predicted"/>
<protein>
    <submittedName>
        <fullName evidence="2">Uncharacterized protein</fullName>
    </submittedName>
</protein>
<comment type="caution">
    <text evidence="2">The sequence shown here is derived from an EMBL/GenBank/DDBJ whole genome shotgun (WGS) entry which is preliminary data.</text>
</comment>
<sequence length="56" mass="6178">MLKTGDQILIIGLRQQHAGLTAKDTKMYQGPQDARLQMKKPRRGATGLSVNRAEAD</sequence>
<gene>
    <name evidence="2" type="ORF">VVD49_09240</name>
</gene>
<dbReference type="EMBL" id="JAYXHS010000001">
    <property type="protein sequence ID" value="MEC5385908.1"/>
    <property type="molecule type" value="Genomic_DNA"/>
</dbReference>
<dbReference type="Proteomes" id="UP001331561">
    <property type="component" value="Unassembled WGS sequence"/>
</dbReference>
<evidence type="ECO:0000313" key="2">
    <source>
        <dbReference type="EMBL" id="MEC5385908.1"/>
    </source>
</evidence>
<name>A0ABU6K1V1_9RHOO</name>
<dbReference type="RefSeq" id="WP_327598852.1">
    <property type="nucleotide sequence ID" value="NZ_JAYXHS010000001.1"/>
</dbReference>
<feature type="region of interest" description="Disordered" evidence="1">
    <location>
        <begin position="22"/>
        <end position="56"/>
    </location>
</feature>
<evidence type="ECO:0000256" key="1">
    <source>
        <dbReference type="SAM" id="MobiDB-lite"/>
    </source>
</evidence>
<reference evidence="2 3" key="1">
    <citation type="submission" date="2024-01" db="EMBL/GenBank/DDBJ databases">
        <title>Uliginosibacterium soil sp. nov.</title>
        <authorList>
            <person name="Lv Y."/>
        </authorList>
    </citation>
    <scope>NUCLEOTIDE SEQUENCE [LARGE SCALE GENOMIC DNA]</scope>
    <source>
        <strain evidence="2 3">H3</strain>
    </source>
</reference>
<keyword evidence="3" id="KW-1185">Reference proteome</keyword>